<dbReference type="PANTHER" id="PTHR30055">
    <property type="entry name" value="HTH-TYPE TRANSCRIPTIONAL REGULATOR RUTR"/>
    <property type="match status" value="1"/>
</dbReference>
<sequence>MSRERVLDAALDLVDQVGVSGLSMRRLGAALGVEAMTIYYYVPNKDAVLDGLVERIMTRAFVVSPHPDWRRLIRDFAVSFRRELLAHPGVVQLVATRPVTTPDAMRMLEAIVVILREAGFGLREAFHVVNTVAMFTTGQCLAEVDPPGSPPPKLPDMDPSDFPNALAAIHAGLGTPEDHESRFHYALNALIRGLSPDNPPQP</sequence>
<dbReference type="Pfam" id="PF02909">
    <property type="entry name" value="TetR_C_1"/>
    <property type="match status" value="1"/>
</dbReference>
<gene>
    <name evidence="7" type="ORF">ACFO8L_39950</name>
</gene>
<reference evidence="8" key="1">
    <citation type="journal article" date="2019" name="Int. J. Syst. Evol. Microbiol.">
        <title>The Global Catalogue of Microorganisms (GCM) 10K type strain sequencing project: providing services to taxonomists for standard genome sequencing and annotation.</title>
        <authorList>
            <consortium name="The Broad Institute Genomics Platform"/>
            <consortium name="The Broad Institute Genome Sequencing Center for Infectious Disease"/>
            <person name="Wu L."/>
            <person name="Ma J."/>
        </authorList>
    </citation>
    <scope>NUCLEOTIDE SEQUENCE [LARGE SCALE GENOMIC DNA]</scope>
    <source>
        <strain evidence="8">CCUG 49560</strain>
    </source>
</reference>
<dbReference type="InterPro" id="IPR036271">
    <property type="entry name" value="Tet_transcr_reg_TetR-rel_C_sf"/>
</dbReference>
<dbReference type="SUPFAM" id="SSF48498">
    <property type="entry name" value="Tetracyclin repressor-like, C-terminal domain"/>
    <property type="match status" value="1"/>
</dbReference>
<organism evidence="7 8">
    <name type="scientific">Sphaerisporangium corydalis</name>
    <dbReference type="NCBI Taxonomy" id="1441875"/>
    <lineage>
        <taxon>Bacteria</taxon>
        <taxon>Bacillati</taxon>
        <taxon>Actinomycetota</taxon>
        <taxon>Actinomycetes</taxon>
        <taxon>Streptosporangiales</taxon>
        <taxon>Streptosporangiaceae</taxon>
        <taxon>Sphaerisporangium</taxon>
    </lineage>
</organism>
<feature type="DNA-binding region" description="H-T-H motif" evidence="5">
    <location>
        <begin position="23"/>
        <end position="42"/>
    </location>
</feature>
<dbReference type="PROSITE" id="PS50977">
    <property type="entry name" value="HTH_TETR_2"/>
    <property type="match status" value="1"/>
</dbReference>
<name>A0ABV9EVZ7_9ACTN</name>
<protein>
    <submittedName>
        <fullName evidence="7">TetR/AcrR family transcriptional regulator C-terminal domain-containing protein</fullName>
    </submittedName>
</protein>
<dbReference type="RefSeq" id="WP_262849357.1">
    <property type="nucleotide sequence ID" value="NZ_JANZYP010000084.1"/>
</dbReference>
<dbReference type="InterPro" id="IPR050109">
    <property type="entry name" value="HTH-type_TetR-like_transc_reg"/>
</dbReference>
<keyword evidence="1" id="KW-0678">Repressor</keyword>
<dbReference type="InterPro" id="IPR009057">
    <property type="entry name" value="Homeodomain-like_sf"/>
</dbReference>
<evidence type="ECO:0000313" key="7">
    <source>
        <dbReference type="EMBL" id="MFC4592319.1"/>
    </source>
</evidence>
<evidence type="ECO:0000259" key="6">
    <source>
        <dbReference type="PROSITE" id="PS50977"/>
    </source>
</evidence>
<keyword evidence="2" id="KW-0805">Transcription regulation</keyword>
<dbReference type="InterPro" id="IPR001647">
    <property type="entry name" value="HTH_TetR"/>
</dbReference>
<dbReference type="Gene3D" id="1.10.357.10">
    <property type="entry name" value="Tetracycline Repressor, domain 2"/>
    <property type="match status" value="1"/>
</dbReference>
<feature type="domain" description="HTH tetR-type" evidence="6">
    <location>
        <begin position="1"/>
        <end position="60"/>
    </location>
</feature>
<dbReference type="PANTHER" id="PTHR30055:SF151">
    <property type="entry name" value="TRANSCRIPTIONAL REGULATORY PROTEIN"/>
    <property type="match status" value="1"/>
</dbReference>
<evidence type="ECO:0000313" key="8">
    <source>
        <dbReference type="Proteomes" id="UP001595891"/>
    </source>
</evidence>
<evidence type="ECO:0000256" key="1">
    <source>
        <dbReference type="ARBA" id="ARBA00022491"/>
    </source>
</evidence>
<evidence type="ECO:0000256" key="5">
    <source>
        <dbReference type="PROSITE-ProRule" id="PRU00335"/>
    </source>
</evidence>
<dbReference type="PRINTS" id="PR00455">
    <property type="entry name" value="HTHTETR"/>
</dbReference>
<evidence type="ECO:0000256" key="2">
    <source>
        <dbReference type="ARBA" id="ARBA00023015"/>
    </source>
</evidence>
<dbReference type="PRINTS" id="PR00400">
    <property type="entry name" value="TETREPRESSOR"/>
</dbReference>
<keyword evidence="3 5" id="KW-0238">DNA-binding</keyword>
<dbReference type="Proteomes" id="UP001595891">
    <property type="component" value="Unassembled WGS sequence"/>
</dbReference>
<keyword evidence="8" id="KW-1185">Reference proteome</keyword>
<dbReference type="EMBL" id="JBHSFN010000046">
    <property type="protein sequence ID" value="MFC4592319.1"/>
    <property type="molecule type" value="Genomic_DNA"/>
</dbReference>
<dbReference type="InterPro" id="IPR004111">
    <property type="entry name" value="Repressor_TetR_C"/>
</dbReference>
<evidence type="ECO:0000256" key="4">
    <source>
        <dbReference type="ARBA" id="ARBA00023163"/>
    </source>
</evidence>
<dbReference type="Pfam" id="PF00440">
    <property type="entry name" value="TetR_N"/>
    <property type="match status" value="1"/>
</dbReference>
<dbReference type="SUPFAM" id="SSF46689">
    <property type="entry name" value="Homeodomain-like"/>
    <property type="match status" value="1"/>
</dbReference>
<proteinExistence type="predicted"/>
<comment type="caution">
    <text evidence="7">The sequence shown here is derived from an EMBL/GenBank/DDBJ whole genome shotgun (WGS) entry which is preliminary data.</text>
</comment>
<dbReference type="InterPro" id="IPR003012">
    <property type="entry name" value="Tet_transcr_reg_TetR"/>
</dbReference>
<accession>A0ABV9EVZ7</accession>
<keyword evidence="4" id="KW-0804">Transcription</keyword>
<evidence type="ECO:0000256" key="3">
    <source>
        <dbReference type="ARBA" id="ARBA00023125"/>
    </source>
</evidence>